<accession>A0ABU8DWX2</accession>
<proteinExistence type="predicted"/>
<comment type="caution">
    <text evidence="1">The sequence shown here is derived from an EMBL/GenBank/DDBJ whole genome shotgun (WGS) entry which is preliminary data.</text>
</comment>
<gene>
    <name evidence="1" type="ORF">TEK04_15825</name>
</gene>
<name>A0ABU8DWX2_9ACTN</name>
<dbReference type="Proteomes" id="UP001361570">
    <property type="component" value="Unassembled WGS sequence"/>
</dbReference>
<evidence type="ECO:0008006" key="3">
    <source>
        <dbReference type="Google" id="ProtNLM"/>
    </source>
</evidence>
<evidence type="ECO:0000313" key="2">
    <source>
        <dbReference type="Proteomes" id="UP001361570"/>
    </source>
</evidence>
<dbReference type="EMBL" id="JBAPLU010000018">
    <property type="protein sequence ID" value="MEI4273195.1"/>
    <property type="molecule type" value="Genomic_DNA"/>
</dbReference>
<protein>
    <recommendedName>
        <fullName evidence="3">Abi-like protein</fullName>
    </recommendedName>
</protein>
<organism evidence="1 2">
    <name type="scientific">Klenkia sesuvii</name>
    <dbReference type="NCBI Taxonomy" id="3103137"/>
    <lineage>
        <taxon>Bacteria</taxon>
        <taxon>Bacillati</taxon>
        <taxon>Actinomycetota</taxon>
        <taxon>Actinomycetes</taxon>
        <taxon>Geodermatophilales</taxon>
        <taxon>Geodermatophilaceae</taxon>
        <taxon>Klenkia</taxon>
    </lineage>
</organism>
<dbReference type="RefSeq" id="WP_336405318.1">
    <property type="nucleotide sequence ID" value="NZ_JBAPLU010000018.1"/>
</dbReference>
<evidence type="ECO:0000313" key="1">
    <source>
        <dbReference type="EMBL" id="MEI4273195.1"/>
    </source>
</evidence>
<keyword evidence="2" id="KW-1185">Reference proteome</keyword>
<reference evidence="1 2" key="1">
    <citation type="submission" date="2024-03" db="EMBL/GenBank/DDBJ databases">
        <title>Draft genome sequence of Klenkia sp. LSe6-5.</title>
        <authorList>
            <person name="Duangmal K."/>
            <person name="Chantavorakit T."/>
        </authorList>
    </citation>
    <scope>NUCLEOTIDE SEQUENCE [LARGE SCALE GENOMIC DNA]</scope>
    <source>
        <strain evidence="1 2">LSe6-5</strain>
    </source>
</reference>
<sequence>MSSPQPSPAQAETWFSRYRYRHYLNAANGHHGTAIDLYHWNTEVSGAWMEVFAALEVVLRNAVDATLTQLEVPATARMRPHDGWWFGDSTILTEKGLAVFRATRDRLRVPEQGDRDKVLAQLSFGFWSGLFGPEYDELFRHHLKNTFSARPDKGFERKSVSSRLEDLRKLRNSVAHHQPVHRQPLAELHEQALELIGWIDPDAQAWTESWSRVPDLLSRQPGPVPPLAVVVPAAEAWPLYQTVAAYVCQPGRYFQPVSHVAFYAGGAIQPQVAKIVDRMDHVPWTPQEISRLRATRHPRDLRLAHVIKAARSAGWTGDQYQVFLLTSDSDPPGSGHVSLASQVEHGRRGRGSAYVQRQRYVAVDALEQATTTSDLPAWR</sequence>